<organism evidence="2 3">
    <name type="scientific">Gordonia hirsuta DSM 44140 = NBRC 16056</name>
    <dbReference type="NCBI Taxonomy" id="1121927"/>
    <lineage>
        <taxon>Bacteria</taxon>
        <taxon>Bacillati</taxon>
        <taxon>Actinomycetota</taxon>
        <taxon>Actinomycetes</taxon>
        <taxon>Mycobacteriales</taxon>
        <taxon>Gordoniaceae</taxon>
        <taxon>Gordonia</taxon>
    </lineage>
</organism>
<evidence type="ECO:0000313" key="2">
    <source>
        <dbReference type="EMBL" id="GAC57299.1"/>
    </source>
</evidence>
<dbReference type="SUPFAM" id="SSF53850">
    <property type="entry name" value="Periplasmic binding protein-like II"/>
    <property type="match status" value="1"/>
</dbReference>
<dbReference type="GO" id="GO:0043190">
    <property type="term" value="C:ATP-binding cassette (ABC) transporter complex"/>
    <property type="evidence" value="ECO:0007669"/>
    <property type="project" value="InterPro"/>
</dbReference>
<gene>
    <name evidence="2" type="ORF">GOHSU_18_00540</name>
</gene>
<keyword evidence="3" id="KW-1185">Reference proteome</keyword>
<dbReference type="STRING" id="1121927.GOHSU_18_00540"/>
<dbReference type="eggNOG" id="COG1732">
    <property type="taxonomic scope" value="Bacteria"/>
</dbReference>
<dbReference type="Proteomes" id="UP000053405">
    <property type="component" value="Unassembled WGS sequence"/>
</dbReference>
<dbReference type="Pfam" id="PF04069">
    <property type="entry name" value="OpuAC"/>
    <property type="match status" value="1"/>
</dbReference>
<dbReference type="AlphaFoldDB" id="L7L8N8"/>
<evidence type="ECO:0000259" key="1">
    <source>
        <dbReference type="Pfam" id="PF04069"/>
    </source>
</evidence>
<feature type="domain" description="ABC-type glycine betaine transport system substrate-binding" evidence="1">
    <location>
        <begin position="51"/>
        <end position="322"/>
    </location>
</feature>
<dbReference type="OrthoDB" id="9781705at2"/>
<sequence>MSARRSPRRGGLLVLAVLLVVSLVGCGLVSSSGTYRSAKLPDGERPLDGVDLTITSKDFTEQVILGKITATYLSAAGAEVMDMTGAPGSAAARQVLINGQADIMWDYTGTAWQAYHAQTETVAEPHELWQRVHDLDRDQNDLIWLPPAQFNNTYAFAAAHTTAERLGVRTMSEVAALPVNERTFCINDEFFSRSDGLQPMLATYGIPLGAPNGTPQGNVTAMDSGVVYSSTAASRPCNFGMVYTTDGRIQNLNLTVMEDDRKFFLPYNGAAIVARQTYENHPELAVLLGKISEKLTEPALQALNAEVDINGVDPADVAYDWLIAEGLVVPAV</sequence>
<dbReference type="RefSeq" id="WP_005939155.1">
    <property type="nucleotide sequence ID" value="NZ_ATVK01000048.1"/>
</dbReference>
<proteinExistence type="predicted"/>
<dbReference type="InterPro" id="IPR007210">
    <property type="entry name" value="ABC_Gly_betaine_transp_sub-bd"/>
</dbReference>
<accession>L7L8N8</accession>
<dbReference type="EMBL" id="BANT01000018">
    <property type="protein sequence ID" value="GAC57299.1"/>
    <property type="molecule type" value="Genomic_DNA"/>
</dbReference>
<reference evidence="2 3" key="1">
    <citation type="submission" date="2012-12" db="EMBL/GenBank/DDBJ databases">
        <title>Whole genome shotgun sequence of Gordonia hirsuta NBRC 16056.</title>
        <authorList>
            <person name="Isaki-Nakamura S."/>
            <person name="Hosoyama A."/>
            <person name="Tsuchikane K."/>
            <person name="Katsumata H."/>
            <person name="Baba S."/>
            <person name="Yamazaki S."/>
            <person name="Fujita N."/>
        </authorList>
    </citation>
    <scope>NUCLEOTIDE SEQUENCE [LARGE SCALE GENOMIC DNA]</scope>
    <source>
        <strain evidence="2 3">NBRC 16056</strain>
    </source>
</reference>
<comment type="caution">
    <text evidence="2">The sequence shown here is derived from an EMBL/GenBank/DDBJ whole genome shotgun (WGS) entry which is preliminary data.</text>
</comment>
<dbReference type="CDD" id="cd13611">
    <property type="entry name" value="PBP2_YehZ"/>
    <property type="match status" value="1"/>
</dbReference>
<dbReference type="PROSITE" id="PS51257">
    <property type="entry name" value="PROKAR_LIPOPROTEIN"/>
    <property type="match status" value="1"/>
</dbReference>
<dbReference type="Gene3D" id="3.40.190.10">
    <property type="entry name" value="Periplasmic binding protein-like II"/>
    <property type="match status" value="1"/>
</dbReference>
<name>L7L8N8_9ACTN</name>
<protein>
    <submittedName>
        <fullName evidence="2">Putative ABC transporter substrate-binding protein</fullName>
    </submittedName>
</protein>
<dbReference type="GO" id="GO:0022857">
    <property type="term" value="F:transmembrane transporter activity"/>
    <property type="evidence" value="ECO:0007669"/>
    <property type="project" value="InterPro"/>
</dbReference>
<dbReference type="Gene3D" id="3.40.190.120">
    <property type="entry name" value="Osmoprotection protein (prox), domain 2"/>
    <property type="match status" value="1"/>
</dbReference>
<evidence type="ECO:0000313" key="3">
    <source>
        <dbReference type="Proteomes" id="UP000053405"/>
    </source>
</evidence>